<accession>J7IND2</accession>
<dbReference type="Proteomes" id="UP000005262">
    <property type="component" value="Chromosome"/>
</dbReference>
<feature type="transmembrane region" description="Helical" evidence="1">
    <location>
        <begin position="21"/>
        <end position="40"/>
    </location>
</feature>
<dbReference type="AlphaFoldDB" id="J7IND2"/>
<reference evidence="3" key="2">
    <citation type="submission" date="2012-08" db="EMBL/GenBank/DDBJ databases">
        <title>Finished genome of Desulfosporosinus meridiei DSM 13257.</title>
        <authorList>
            <person name="Huntemann M."/>
            <person name="Wei C.-L."/>
            <person name="Han J."/>
            <person name="Detter J.C."/>
            <person name="Han C."/>
            <person name="Davenport K."/>
            <person name="Daligault H."/>
            <person name="Erkkila T."/>
            <person name="Gu W."/>
            <person name="Munk A.C.C."/>
            <person name="Teshima H."/>
            <person name="Xu Y."/>
            <person name="Chain P."/>
            <person name="Tapia R."/>
            <person name="Chen A."/>
            <person name="Krypides N."/>
            <person name="Mavromatis K."/>
            <person name="Markowitz V."/>
            <person name="Szeto E."/>
            <person name="Ivanova N."/>
            <person name="Mikhailova N."/>
            <person name="Ovchinnikova G."/>
            <person name="Pagani I."/>
            <person name="Pati A."/>
            <person name="Goodwin L."/>
            <person name="Peters L."/>
            <person name="Pitluck S."/>
            <person name="Woyke T."/>
            <person name="Pester M."/>
            <person name="Spring S."/>
            <person name="Ollivier B."/>
            <person name="Rattei T."/>
            <person name="Klenk H.-P."/>
            <person name="Wagner M."/>
            <person name="Loy A."/>
        </authorList>
    </citation>
    <scope>NUCLEOTIDE SEQUENCE [LARGE SCALE GENOMIC DNA]</scope>
    <source>
        <strain evidence="3">ATCC BAA-275 / DSM 13257 / NCIMB 13706 / S10</strain>
    </source>
</reference>
<dbReference type="OrthoDB" id="1798053at2"/>
<dbReference type="EMBL" id="CP003629">
    <property type="protein sequence ID" value="AFQ43120.1"/>
    <property type="molecule type" value="Genomic_DNA"/>
</dbReference>
<evidence type="ECO:0000256" key="1">
    <source>
        <dbReference type="SAM" id="Phobius"/>
    </source>
</evidence>
<organism evidence="2 3">
    <name type="scientific">Desulfosporosinus meridiei (strain ATCC BAA-275 / DSM 13257 / KCTC 12902 / NCIMB 13706 / S10)</name>
    <dbReference type="NCBI Taxonomy" id="768704"/>
    <lineage>
        <taxon>Bacteria</taxon>
        <taxon>Bacillati</taxon>
        <taxon>Bacillota</taxon>
        <taxon>Clostridia</taxon>
        <taxon>Eubacteriales</taxon>
        <taxon>Desulfitobacteriaceae</taxon>
        <taxon>Desulfosporosinus</taxon>
    </lineage>
</organism>
<dbReference type="HOGENOM" id="CLU_123242_0_0_9"/>
<dbReference type="eggNOG" id="ENOG5033JQF">
    <property type="taxonomic scope" value="Bacteria"/>
</dbReference>
<evidence type="ECO:0000313" key="2">
    <source>
        <dbReference type="EMBL" id="AFQ43120.1"/>
    </source>
</evidence>
<name>J7IND2_DESMD</name>
<evidence type="ECO:0000313" key="3">
    <source>
        <dbReference type="Proteomes" id="UP000005262"/>
    </source>
</evidence>
<dbReference type="STRING" id="768704.Desmer_1098"/>
<keyword evidence="1" id="KW-1133">Transmembrane helix</keyword>
<sequence>MRRRGSLIELLWNMIQRGERRIIRVMVLASVLLLVMQLSAVRDPLEFYVSVASKVEAPPLELPALAPADPQQSAKTWMITLKATPAAPIRVVQNGTVIANLAKGEQQIAIQSGQIQLDGIGINQTVKVQVIKRDNQLLEPRQNQIFIIQGNIQNMVIKQ</sequence>
<dbReference type="KEGG" id="dmi:Desmer_1098"/>
<reference evidence="2 3" key="1">
    <citation type="journal article" date="2012" name="J. Bacteriol.">
        <title>Complete genome sequences of Desulfosporosinus orientis DSM765T, Desulfosporosinus youngiae DSM17734T, Desulfosporosinus meridiei DSM13257T, and Desulfosporosinus acidiphilus DSM22704T.</title>
        <authorList>
            <person name="Pester M."/>
            <person name="Brambilla E."/>
            <person name="Alazard D."/>
            <person name="Rattei T."/>
            <person name="Weinmaier T."/>
            <person name="Han J."/>
            <person name="Lucas S."/>
            <person name="Lapidus A."/>
            <person name="Cheng J.F."/>
            <person name="Goodwin L."/>
            <person name="Pitluck S."/>
            <person name="Peters L."/>
            <person name="Ovchinnikova G."/>
            <person name="Teshima H."/>
            <person name="Detter J.C."/>
            <person name="Han C.S."/>
            <person name="Tapia R."/>
            <person name="Land M.L."/>
            <person name="Hauser L."/>
            <person name="Kyrpides N.C."/>
            <person name="Ivanova N.N."/>
            <person name="Pagani I."/>
            <person name="Huntmann M."/>
            <person name="Wei C.L."/>
            <person name="Davenport K.W."/>
            <person name="Daligault H."/>
            <person name="Chain P.S."/>
            <person name="Chen A."/>
            <person name="Mavromatis K."/>
            <person name="Markowitz V."/>
            <person name="Szeto E."/>
            <person name="Mikhailova N."/>
            <person name="Pati A."/>
            <person name="Wagner M."/>
            <person name="Woyke T."/>
            <person name="Ollivier B."/>
            <person name="Klenk H.P."/>
            <person name="Spring S."/>
            <person name="Loy A."/>
        </authorList>
    </citation>
    <scope>NUCLEOTIDE SEQUENCE [LARGE SCALE GENOMIC DNA]</scope>
    <source>
        <strain evidence="3">ATCC BAA-275 / DSM 13257 / NCIMB 13706 / S10</strain>
    </source>
</reference>
<protein>
    <submittedName>
        <fullName evidence="2">Uncharacterized protein</fullName>
    </submittedName>
</protein>
<keyword evidence="3" id="KW-1185">Reference proteome</keyword>
<proteinExistence type="predicted"/>
<keyword evidence="1" id="KW-0812">Transmembrane</keyword>
<gene>
    <name evidence="2" type="ordered locus">Desmer_1098</name>
</gene>
<keyword evidence="1" id="KW-0472">Membrane</keyword>